<dbReference type="AlphaFoldDB" id="A0A420W7C0"/>
<sequence length="314" mass="35515">MEAWLKALLFPGFVFLLIVFLMIFYLERKVLADVHLRTGPFYVGKWGLLQTTADVFKLIQKEFIIQRRANKLLFSLIPFVAFIMVVMMVAFIPFSEGSWVVSTSFDLLIILALVTGMPPVFFYAGWVSRSKYSFIGGLRVVNQMISGEIPLWLSALAAAVFFGTLNFIEIVHKSSLVSFIVLLPAFLIFITAALIVSDRPPFDIPEAEQEVVYGFLTEFGGFNYAILALSKLIELFAIFSVGVILFLGGFKGPILPGIVWFFIKLALLYLFTFVVRASTPRIRMDQLLRFCWKVLTPLALLNLVFVILVKMFIS</sequence>
<evidence type="ECO:0000313" key="7">
    <source>
        <dbReference type="EMBL" id="RKQ63207.1"/>
    </source>
</evidence>
<keyword evidence="3 5" id="KW-1133">Transmembrane helix</keyword>
<comment type="catalytic activity">
    <reaction evidence="5">
        <text>a quinone + NADH + 5 H(+)(in) = a quinol + NAD(+) + 4 H(+)(out)</text>
        <dbReference type="Rhea" id="RHEA:57888"/>
        <dbReference type="ChEBI" id="CHEBI:15378"/>
        <dbReference type="ChEBI" id="CHEBI:24646"/>
        <dbReference type="ChEBI" id="CHEBI:57540"/>
        <dbReference type="ChEBI" id="CHEBI:57945"/>
        <dbReference type="ChEBI" id="CHEBI:132124"/>
    </reaction>
</comment>
<keyword evidence="2 5" id="KW-0812">Transmembrane</keyword>
<keyword evidence="8" id="KW-1185">Reference proteome</keyword>
<dbReference type="EMBL" id="RBIE01000001">
    <property type="protein sequence ID" value="RKQ63207.1"/>
    <property type="molecule type" value="Genomic_DNA"/>
</dbReference>
<gene>
    <name evidence="5" type="primary">nuoH</name>
    <name evidence="7" type="ORF">C7457_0070</name>
</gene>
<proteinExistence type="inferred from homology"/>
<dbReference type="PANTHER" id="PTHR11432:SF3">
    <property type="entry name" value="NADH-UBIQUINONE OXIDOREDUCTASE CHAIN 1"/>
    <property type="match status" value="1"/>
</dbReference>
<dbReference type="RefSeq" id="WP_121169396.1">
    <property type="nucleotide sequence ID" value="NZ_RBIE01000001.1"/>
</dbReference>
<evidence type="ECO:0000256" key="3">
    <source>
        <dbReference type="ARBA" id="ARBA00022989"/>
    </source>
</evidence>
<evidence type="ECO:0000256" key="5">
    <source>
        <dbReference type="HAMAP-Rule" id="MF_01350"/>
    </source>
</evidence>
<dbReference type="PROSITE" id="PS00668">
    <property type="entry name" value="COMPLEX1_ND1_2"/>
    <property type="match status" value="1"/>
</dbReference>
<feature type="transmembrane region" description="Helical" evidence="5">
    <location>
        <begin position="258"/>
        <end position="278"/>
    </location>
</feature>
<comment type="subcellular location">
    <subcellularLocation>
        <location evidence="5 6">Cell membrane</location>
        <topology evidence="5 6">Multi-pass membrane protein</topology>
    </subcellularLocation>
    <subcellularLocation>
        <location evidence="1">Membrane</location>
        <topology evidence="1">Multi-pass membrane protein</topology>
    </subcellularLocation>
</comment>
<dbReference type="Pfam" id="PF00146">
    <property type="entry name" value="NADHdh"/>
    <property type="match status" value="1"/>
</dbReference>
<evidence type="ECO:0000256" key="2">
    <source>
        <dbReference type="ARBA" id="ARBA00022692"/>
    </source>
</evidence>
<dbReference type="InterPro" id="IPR001694">
    <property type="entry name" value="NADH_UbQ_OxRdtase_su1/FPO"/>
</dbReference>
<dbReference type="GO" id="GO:0003954">
    <property type="term" value="F:NADH dehydrogenase activity"/>
    <property type="evidence" value="ECO:0007669"/>
    <property type="project" value="TreeGrafter"/>
</dbReference>
<evidence type="ECO:0000256" key="4">
    <source>
        <dbReference type="ARBA" id="ARBA00023136"/>
    </source>
</evidence>
<comment type="caution">
    <text evidence="7">The sequence shown here is derived from an EMBL/GenBank/DDBJ whole genome shotgun (WGS) entry which is preliminary data.</text>
</comment>
<dbReference type="Proteomes" id="UP000280881">
    <property type="component" value="Unassembled WGS sequence"/>
</dbReference>
<protein>
    <recommendedName>
        <fullName evidence="5">NADH-quinone oxidoreductase subunit H</fullName>
        <ecNumber evidence="5">7.1.1.-</ecNumber>
    </recommendedName>
    <alternativeName>
        <fullName evidence="5">NADH dehydrogenase I subunit H</fullName>
    </alternativeName>
    <alternativeName>
        <fullName evidence="5">NDH-1 subunit H</fullName>
    </alternativeName>
</protein>
<feature type="transmembrane region" description="Helical" evidence="5">
    <location>
        <begin position="149"/>
        <end position="168"/>
    </location>
</feature>
<keyword evidence="5" id="KW-0830">Ubiquinone</keyword>
<accession>A0A420W7C0</accession>
<keyword evidence="5" id="KW-1003">Cell membrane</keyword>
<evidence type="ECO:0000256" key="1">
    <source>
        <dbReference type="ARBA" id="ARBA00004141"/>
    </source>
</evidence>
<evidence type="ECO:0000313" key="8">
    <source>
        <dbReference type="Proteomes" id="UP000280881"/>
    </source>
</evidence>
<feature type="transmembrane region" description="Helical" evidence="5">
    <location>
        <begin position="290"/>
        <end position="313"/>
    </location>
</feature>
<evidence type="ECO:0000256" key="6">
    <source>
        <dbReference type="RuleBase" id="RU000471"/>
    </source>
</evidence>
<dbReference type="EC" id="7.1.1.-" evidence="5"/>
<keyword evidence="5" id="KW-0874">Quinone</keyword>
<comment type="similarity">
    <text evidence="5 6">Belongs to the complex I subunit 1 family.</text>
</comment>
<comment type="function">
    <text evidence="5">NDH-1 shuttles electrons from NADH, via FMN and iron-sulfur (Fe-S) centers, to quinones in the respiratory chain. The immediate electron acceptor for the enzyme in this species is believed to be ubiquinone. Couples the redox reaction to proton translocation (for every two electrons transferred, four hydrogen ions are translocated across the cytoplasmic membrane), and thus conserves the redox energy in a proton gradient. This subunit may bind ubiquinone.</text>
</comment>
<feature type="transmembrane region" description="Helical" evidence="5">
    <location>
        <begin position="174"/>
        <end position="196"/>
    </location>
</feature>
<dbReference type="GO" id="GO:0009060">
    <property type="term" value="P:aerobic respiration"/>
    <property type="evidence" value="ECO:0007669"/>
    <property type="project" value="TreeGrafter"/>
</dbReference>
<feature type="transmembrane region" description="Helical" evidence="5">
    <location>
        <begin position="107"/>
        <end position="128"/>
    </location>
</feature>
<keyword evidence="5 6" id="KW-0520">NAD</keyword>
<organism evidence="7 8">
    <name type="scientific">Thermovibrio guaymasensis</name>
    <dbReference type="NCBI Taxonomy" id="240167"/>
    <lineage>
        <taxon>Bacteria</taxon>
        <taxon>Pseudomonadati</taxon>
        <taxon>Aquificota</taxon>
        <taxon>Aquificia</taxon>
        <taxon>Desulfurobacteriales</taxon>
        <taxon>Desulfurobacteriaceae</taxon>
        <taxon>Thermovibrio</taxon>
    </lineage>
</organism>
<name>A0A420W7C0_9BACT</name>
<dbReference type="HAMAP" id="MF_01350">
    <property type="entry name" value="NDH1_NuoH"/>
    <property type="match status" value="1"/>
</dbReference>
<dbReference type="GO" id="GO:0048038">
    <property type="term" value="F:quinone binding"/>
    <property type="evidence" value="ECO:0007669"/>
    <property type="project" value="UniProtKB-KW"/>
</dbReference>
<dbReference type="InterPro" id="IPR018086">
    <property type="entry name" value="NADH_UbQ_OxRdtase_su1_CS"/>
</dbReference>
<feature type="transmembrane region" description="Helical" evidence="5">
    <location>
        <begin position="72"/>
        <end position="95"/>
    </location>
</feature>
<dbReference type="GO" id="GO:0016655">
    <property type="term" value="F:oxidoreductase activity, acting on NAD(P)H, quinone or similar compound as acceptor"/>
    <property type="evidence" value="ECO:0007669"/>
    <property type="project" value="UniProtKB-UniRule"/>
</dbReference>
<dbReference type="GO" id="GO:0005886">
    <property type="term" value="C:plasma membrane"/>
    <property type="evidence" value="ECO:0007669"/>
    <property type="project" value="UniProtKB-SubCell"/>
</dbReference>
<keyword evidence="4 5" id="KW-0472">Membrane</keyword>
<feature type="transmembrane region" description="Helical" evidence="5">
    <location>
        <begin position="6"/>
        <end position="26"/>
    </location>
</feature>
<dbReference type="PANTHER" id="PTHR11432">
    <property type="entry name" value="NADH DEHYDROGENASE SUBUNIT 1"/>
    <property type="match status" value="1"/>
</dbReference>
<reference evidence="7 8" key="1">
    <citation type="submission" date="2018-10" db="EMBL/GenBank/DDBJ databases">
        <title>Genomic Encyclopedia of Type Strains, Phase IV (KMG-IV): sequencing the most valuable type-strain genomes for metagenomic binning, comparative biology and taxonomic classification.</title>
        <authorList>
            <person name="Goeker M."/>
        </authorList>
    </citation>
    <scope>NUCLEOTIDE SEQUENCE [LARGE SCALE GENOMIC DNA]</scope>
    <source>
        <strain evidence="7 8">DSM 15521</strain>
    </source>
</reference>
<feature type="transmembrane region" description="Helical" evidence="5">
    <location>
        <begin position="232"/>
        <end position="252"/>
    </location>
</feature>
<keyword evidence="5" id="KW-1278">Translocase</keyword>
<dbReference type="OrthoDB" id="9803734at2"/>
<comment type="subunit">
    <text evidence="5">NDH-1 is composed of 14 different subunits. Subunits NuoA, H, J, K, L, M, N constitute the membrane sector of the complex.</text>
</comment>